<dbReference type="HOGENOM" id="CLU_3171265_0_0_10"/>
<comment type="caution">
    <text evidence="1">The sequence shown here is derived from an EMBL/GenBank/DDBJ whole genome shotgun (WGS) entry which is preliminary data.</text>
</comment>
<keyword evidence="2" id="KW-1185">Reference proteome</keyword>
<gene>
    <name evidence="1" type="ORF">HMPREF9442_00603</name>
</gene>
<dbReference type="AlphaFoldDB" id="F3QR08"/>
<dbReference type="STRING" id="762982.HMPREF9442_00603"/>
<evidence type="ECO:0000313" key="2">
    <source>
        <dbReference type="Proteomes" id="UP000005546"/>
    </source>
</evidence>
<proteinExistence type="predicted"/>
<sequence length="47" mass="5347">MLQKVIDSEKSYICKVRQNWENAGHRDGFCSVLTGRAHGNKLQAFPI</sequence>
<dbReference type="EMBL" id="AFBR01000020">
    <property type="protein sequence ID" value="EGG56263.1"/>
    <property type="molecule type" value="Genomic_DNA"/>
</dbReference>
<dbReference type="Proteomes" id="UP000005546">
    <property type="component" value="Unassembled WGS sequence"/>
</dbReference>
<organism evidence="1 2">
    <name type="scientific">Paraprevotella xylaniphila YIT 11841</name>
    <dbReference type="NCBI Taxonomy" id="762982"/>
    <lineage>
        <taxon>Bacteria</taxon>
        <taxon>Pseudomonadati</taxon>
        <taxon>Bacteroidota</taxon>
        <taxon>Bacteroidia</taxon>
        <taxon>Bacteroidales</taxon>
        <taxon>Prevotellaceae</taxon>
        <taxon>Paraprevotella</taxon>
    </lineage>
</organism>
<name>F3QR08_9BACT</name>
<protein>
    <submittedName>
        <fullName evidence="1">Uncharacterized protein</fullName>
    </submittedName>
</protein>
<reference evidence="1 2" key="1">
    <citation type="submission" date="2011-02" db="EMBL/GenBank/DDBJ databases">
        <authorList>
            <person name="Weinstock G."/>
            <person name="Sodergren E."/>
            <person name="Clifton S."/>
            <person name="Fulton L."/>
            <person name="Fulton B."/>
            <person name="Courtney L."/>
            <person name="Fronick C."/>
            <person name="Harrison M."/>
            <person name="Strong C."/>
            <person name="Farmer C."/>
            <person name="Delahaunty K."/>
            <person name="Markovic C."/>
            <person name="Hall O."/>
            <person name="Minx P."/>
            <person name="Tomlinson C."/>
            <person name="Mitreva M."/>
            <person name="Hou S."/>
            <person name="Chen J."/>
            <person name="Wollam A."/>
            <person name="Pepin K.H."/>
            <person name="Johnson M."/>
            <person name="Bhonagiri V."/>
            <person name="Zhang X."/>
            <person name="Suruliraj S."/>
            <person name="Warren W."/>
            <person name="Chinwalla A."/>
            <person name="Mardis E.R."/>
            <person name="Wilson R.K."/>
        </authorList>
    </citation>
    <scope>NUCLEOTIDE SEQUENCE [LARGE SCALE GENOMIC DNA]</scope>
    <source>
        <strain evidence="1 2">YIT 11841</strain>
    </source>
</reference>
<accession>F3QR08</accession>
<evidence type="ECO:0000313" key="1">
    <source>
        <dbReference type="EMBL" id="EGG56263.1"/>
    </source>
</evidence>